<organism evidence="6 7">
    <name type="scientific">Alsobacter metallidurans</name>
    <dbReference type="NCBI Taxonomy" id="340221"/>
    <lineage>
        <taxon>Bacteria</taxon>
        <taxon>Pseudomonadati</taxon>
        <taxon>Pseudomonadota</taxon>
        <taxon>Alphaproteobacteria</taxon>
        <taxon>Hyphomicrobiales</taxon>
        <taxon>Alsobacteraceae</taxon>
        <taxon>Alsobacter</taxon>
    </lineage>
</organism>
<protein>
    <submittedName>
        <fullName evidence="6">NUDIX hydrolase</fullName>
    </submittedName>
</protein>
<dbReference type="RefSeq" id="WP_244643591.1">
    <property type="nucleotide sequence ID" value="NZ_BMES01000001.1"/>
</dbReference>
<dbReference type="PANTHER" id="PTHR12629:SF0">
    <property type="entry name" value="DIPHOSPHOINOSITOL-POLYPHOSPHATE DIPHOSPHATASE"/>
    <property type="match status" value="1"/>
</dbReference>
<dbReference type="PROSITE" id="PS51462">
    <property type="entry name" value="NUDIX"/>
    <property type="match status" value="1"/>
</dbReference>
<dbReference type="GO" id="GO:0046872">
    <property type="term" value="F:metal ion binding"/>
    <property type="evidence" value="ECO:0007669"/>
    <property type="project" value="UniProtKB-KW"/>
</dbReference>
<evidence type="ECO:0000256" key="2">
    <source>
        <dbReference type="ARBA" id="ARBA00022723"/>
    </source>
</evidence>
<dbReference type="Gene3D" id="3.90.79.10">
    <property type="entry name" value="Nucleoside Triphosphate Pyrophosphohydrolase"/>
    <property type="match status" value="1"/>
</dbReference>
<reference evidence="6" key="1">
    <citation type="journal article" date="2014" name="Int. J. Syst. Evol. Microbiol.">
        <title>Complete genome sequence of Corynebacterium casei LMG S-19264T (=DSM 44701T), isolated from a smear-ripened cheese.</title>
        <authorList>
            <consortium name="US DOE Joint Genome Institute (JGI-PGF)"/>
            <person name="Walter F."/>
            <person name="Albersmeier A."/>
            <person name="Kalinowski J."/>
            <person name="Ruckert C."/>
        </authorList>
    </citation>
    <scope>NUCLEOTIDE SEQUENCE</scope>
    <source>
        <strain evidence="6">CGMCC 1.12214</strain>
    </source>
</reference>
<comment type="cofactor">
    <cofactor evidence="1">
        <name>Mg(2+)</name>
        <dbReference type="ChEBI" id="CHEBI:18420"/>
    </cofactor>
</comment>
<dbReference type="Pfam" id="PF00293">
    <property type="entry name" value="NUDIX"/>
    <property type="match status" value="1"/>
</dbReference>
<dbReference type="EMBL" id="BMES01000001">
    <property type="protein sequence ID" value="GGH13399.1"/>
    <property type="molecule type" value="Genomic_DNA"/>
</dbReference>
<keyword evidence="2" id="KW-0479">Metal-binding</keyword>
<feature type="domain" description="Nudix hydrolase" evidence="5">
    <location>
        <begin position="6"/>
        <end position="137"/>
    </location>
</feature>
<dbReference type="AlphaFoldDB" id="A0A917I613"/>
<dbReference type="GO" id="GO:0005737">
    <property type="term" value="C:cytoplasm"/>
    <property type="evidence" value="ECO:0007669"/>
    <property type="project" value="TreeGrafter"/>
</dbReference>
<dbReference type="InterPro" id="IPR047198">
    <property type="entry name" value="DDP-like_NUDIX"/>
</dbReference>
<evidence type="ECO:0000313" key="7">
    <source>
        <dbReference type="Proteomes" id="UP000603912"/>
    </source>
</evidence>
<evidence type="ECO:0000256" key="4">
    <source>
        <dbReference type="ARBA" id="ARBA00022842"/>
    </source>
</evidence>
<gene>
    <name evidence="6" type="ORF">GCM10007036_11960</name>
</gene>
<accession>A0A917I613</accession>
<keyword evidence="4" id="KW-0460">Magnesium</keyword>
<evidence type="ECO:0000256" key="1">
    <source>
        <dbReference type="ARBA" id="ARBA00001946"/>
    </source>
</evidence>
<dbReference type="InterPro" id="IPR000086">
    <property type="entry name" value="NUDIX_hydrolase_dom"/>
</dbReference>
<proteinExistence type="predicted"/>
<dbReference type="GO" id="GO:0016462">
    <property type="term" value="F:pyrophosphatase activity"/>
    <property type="evidence" value="ECO:0007669"/>
    <property type="project" value="InterPro"/>
</dbReference>
<dbReference type="SUPFAM" id="SSF55811">
    <property type="entry name" value="Nudix"/>
    <property type="match status" value="1"/>
</dbReference>
<sequence length="155" mass="17289">MRTDDAALTQFAALPFRERKGRLEVLLATSRDTGRWVLPKGWPMKGKKPHEAAAQEALEEAGLKGKAGKKPLGSYVYWKRMKEHFVLVRVQVFPLRVTKQLKVFREAAVRRLAWMTPHEAALLVDEAGLSNLMLAFVDAQGESGLGHSREIAAPS</sequence>
<keyword evidence="7" id="KW-1185">Reference proteome</keyword>
<keyword evidence="3 6" id="KW-0378">Hydrolase</keyword>
<evidence type="ECO:0000313" key="6">
    <source>
        <dbReference type="EMBL" id="GGH13399.1"/>
    </source>
</evidence>
<dbReference type="Proteomes" id="UP000603912">
    <property type="component" value="Unassembled WGS sequence"/>
</dbReference>
<comment type="caution">
    <text evidence="6">The sequence shown here is derived from an EMBL/GenBank/DDBJ whole genome shotgun (WGS) entry which is preliminary data.</text>
</comment>
<dbReference type="PANTHER" id="PTHR12629">
    <property type="entry name" value="DIPHOSPHOINOSITOL POLYPHOSPHATE PHOSPHOHYDROLASE"/>
    <property type="match status" value="1"/>
</dbReference>
<evidence type="ECO:0000259" key="5">
    <source>
        <dbReference type="PROSITE" id="PS51462"/>
    </source>
</evidence>
<reference evidence="6" key="2">
    <citation type="submission" date="2020-09" db="EMBL/GenBank/DDBJ databases">
        <authorList>
            <person name="Sun Q."/>
            <person name="Zhou Y."/>
        </authorList>
    </citation>
    <scope>NUCLEOTIDE SEQUENCE</scope>
    <source>
        <strain evidence="6">CGMCC 1.12214</strain>
    </source>
</reference>
<name>A0A917I613_9HYPH</name>
<evidence type="ECO:0000256" key="3">
    <source>
        <dbReference type="ARBA" id="ARBA00022801"/>
    </source>
</evidence>
<dbReference type="InterPro" id="IPR015797">
    <property type="entry name" value="NUDIX_hydrolase-like_dom_sf"/>
</dbReference>
<dbReference type="CDD" id="cd04666">
    <property type="entry name" value="NUDIX_DIPP2_like_Nudt4"/>
    <property type="match status" value="1"/>
</dbReference>